<dbReference type="EMBL" id="JAAOAO010000514">
    <property type="protein sequence ID" value="KAF5538322.1"/>
    <property type="molecule type" value="Genomic_DNA"/>
</dbReference>
<evidence type="ECO:0000256" key="1">
    <source>
        <dbReference type="SAM" id="MobiDB-lite"/>
    </source>
</evidence>
<dbReference type="AlphaFoldDB" id="A0A8H5IK52"/>
<dbReference type="Proteomes" id="UP000574317">
    <property type="component" value="Unassembled WGS sequence"/>
</dbReference>
<proteinExistence type="predicted"/>
<name>A0A8H5IK52_9HYPO</name>
<organism evidence="2 3">
    <name type="scientific">Fusarium napiforme</name>
    <dbReference type="NCBI Taxonomy" id="42672"/>
    <lineage>
        <taxon>Eukaryota</taxon>
        <taxon>Fungi</taxon>
        <taxon>Dikarya</taxon>
        <taxon>Ascomycota</taxon>
        <taxon>Pezizomycotina</taxon>
        <taxon>Sordariomycetes</taxon>
        <taxon>Hypocreomycetidae</taxon>
        <taxon>Hypocreales</taxon>
        <taxon>Nectriaceae</taxon>
        <taxon>Fusarium</taxon>
        <taxon>Fusarium fujikuroi species complex</taxon>
    </lineage>
</organism>
<keyword evidence="3" id="KW-1185">Reference proteome</keyword>
<sequence>MDATELTDDRFAEIKDAVGNPFDNGDPYGMSPDEYMAKLQTETGSDDVLDQYLQKASRLDSEPERASAEEWLKQLTAVDFEDIGAISSHRFTLTIDEVGRFNLGNNGEDAFAVATYPGAILPEDLDPDRKYSGDYYPHTAFISLHMGKVSHSQLGPKSSKAATLAPSGQAPFLVLPIGQLQKKPKGLEDDDFESTDYVLVIDAVTTSHPVWLIYDRNAEDDLGESHPVHPDKRPLVFKELEKNFYAMQMLKDMRATGVAGPIMPKEIAISEAEKLFLK</sequence>
<evidence type="ECO:0000313" key="2">
    <source>
        <dbReference type="EMBL" id="KAF5538322.1"/>
    </source>
</evidence>
<reference evidence="2 3" key="1">
    <citation type="submission" date="2020-05" db="EMBL/GenBank/DDBJ databases">
        <title>Identification and distribution of gene clusters putatively required for synthesis of sphingolipid metabolism inhibitors in phylogenetically diverse species of the filamentous fungus Fusarium.</title>
        <authorList>
            <person name="Kim H.-S."/>
            <person name="Busman M."/>
            <person name="Brown D.W."/>
            <person name="Divon H."/>
            <person name="Uhlig S."/>
            <person name="Proctor R.H."/>
        </authorList>
    </citation>
    <scope>NUCLEOTIDE SEQUENCE [LARGE SCALE GENOMIC DNA]</scope>
    <source>
        <strain evidence="2 3">NRRL 25196</strain>
    </source>
</reference>
<evidence type="ECO:0000313" key="3">
    <source>
        <dbReference type="Proteomes" id="UP000574317"/>
    </source>
</evidence>
<feature type="compositionally biased region" description="Basic and acidic residues" evidence="1">
    <location>
        <begin position="7"/>
        <end position="16"/>
    </location>
</feature>
<comment type="caution">
    <text evidence="2">The sequence shown here is derived from an EMBL/GenBank/DDBJ whole genome shotgun (WGS) entry which is preliminary data.</text>
</comment>
<feature type="region of interest" description="Disordered" evidence="1">
    <location>
        <begin position="1"/>
        <end position="33"/>
    </location>
</feature>
<accession>A0A8H5IK52</accession>
<gene>
    <name evidence="2" type="ORF">FNAPI_11154</name>
</gene>
<protein>
    <submittedName>
        <fullName evidence="2">Uncharacterized protein</fullName>
    </submittedName>
</protein>